<dbReference type="CDD" id="cd06127">
    <property type="entry name" value="DEDDh"/>
    <property type="match status" value="1"/>
</dbReference>
<keyword evidence="10" id="KW-1185">Reference proteome</keyword>
<organism evidence="9 10">
    <name type="scientific">Savagea serpentis</name>
    <dbReference type="NCBI Taxonomy" id="2785297"/>
    <lineage>
        <taxon>Bacteria</taxon>
        <taxon>Bacillati</taxon>
        <taxon>Bacillota</taxon>
        <taxon>Bacilli</taxon>
        <taxon>Bacillales</taxon>
        <taxon>Caryophanaceae</taxon>
        <taxon>Savagea</taxon>
    </lineage>
</organism>
<dbReference type="EMBL" id="JADKPV010000001">
    <property type="protein sequence ID" value="MBF4500813.1"/>
    <property type="molecule type" value="Genomic_DNA"/>
</dbReference>
<comment type="function">
    <text evidence="6 7">3'-5' exonuclease.</text>
</comment>
<dbReference type="GO" id="GO:0008408">
    <property type="term" value="F:3'-5' exonuclease activity"/>
    <property type="evidence" value="ECO:0007669"/>
    <property type="project" value="UniProtKB-UniRule"/>
</dbReference>
<feature type="short sequence motif" description="DEAH box" evidence="6">
    <location>
        <begin position="451"/>
        <end position="454"/>
    </location>
</feature>
<dbReference type="PANTHER" id="PTHR11472">
    <property type="entry name" value="DNA REPAIR DEAD HELICASE RAD3/XP-D SUBFAMILY MEMBER"/>
    <property type="match status" value="1"/>
</dbReference>
<dbReference type="NCBIfam" id="TIGR01407">
    <property type="entry name" value="dinG_rel"/>
    <property type="match status" value="1"/>
</dbReference>
<dbReference type="SUPFAM" id="SSF53098">
    <property type="entry name" value="Ribonuclease H-like"/>
    <property type="match status" value="1"/>
</dbReference>
<evidence type="ECO:0000256" key="1">
    <source>
        <dbReference type="ARBA" id="ARBA00022722"/>
    </source>
</evidence>
<evidence type="ECO:0000259" key="8">
    <source>
        <dbReference type="PROSITE" id="PS51193"/>
    </source>
</evidence>
<dbReference type="GO" id="GO:0003678">
    <property type="term" value="F:DNA helicase activity"/>
    <property type="evidence" value="ECO:0007669"/>
    <property type="project" value="TreeGrafter"/>
</dbReference>
<keyword evidence="1 6" id="KW-0540">Nuclease</keyword>
<dbReference type="SUPFAM" id="SSF52540">
    <property type="entry name" value="P-loop containing nucleoside triphosphate hydrolases"/>
    <property type="match status" value="1"/>
</dbReference>
<dbReference type="GO" id="GO:0005524">
    <property type="term" value="F:ATP binding"/>
    <property type="evidence" value="ECO:0007669"/>
    <property type="project" value="UniProtKB-UniRule"/>
</dbReference>
<dbReference type="GO" id="GO:0006260">
    <property type="term" value="P:DNA replication"/>
    <property type="evidence" value="ECO:0007669"/>
    <property type="project" value="InterPro"/>
</dbReference>
<dbReference type="PANTHER" id="PTHR11472:SF34">
    <property type="entry name" value="REGULATOR OF TELOMERE ELONGATION HELICASE 1"/>
    <property type="match status" value="1"/>
</dbReference>
<dbReference type="Pfam" id="PF00929">
    <property type="entry name" value="RNase_T"/>
    <property type="match status" value="1"/>
</dbReference>
<dbReference type="FunFam" id="3.30.420.10:FF:000045">
    <property type="entry name" value="3'-5' exonuclease DinG"/>
    <property type="match status" value="1"/>
</dbReference>
<dbReference type="NCBIfam" id="TIGR00573">
    <property type="entry name" value="dnaq"/>
    <property type="match status" value="1"/>
</dbReference>
<dbReference type="GO" id="GO:0016818">
    <property type="term" value="F:hydrolase activity, acting on acid anhydrides, in phosphorus-containing anhydrides"/>
    <property type="evidence" value="ECO:0007669"/>
    <property type="project" value="InterPro"/>
</dbReference>
<dbReference type="InterPro" id="IPR006310">
    <property type="entry name" value="DinG"/>
</dbReference>
<dbReference type="HAMAP" id="MF_02206">
    <property type="entry name" value="DinG_exonucl"/>
    <property type="match status" value="1"/>
</dbReference>
<evidence type="ECO:0000256" key="5">
    <source>
        <dbReference type="ARBA" id="ARBA00022840"/>
    </source>
</evidence>
<evidence type="ECO:0000256" key="6">
    <source>
        <dbReference type="HAMAP-Rule" id="MF_02206"/>
    </source>
</evidence>
<evidence type="ECO:0000256" key="7">
    <source>
        <dbReference type="RuleBase" id="RU364106"/>
    </source>
</evidence>
<keyword evidence="2 6" id="KW-0547">Nucleotide-binding</keyword>
<sequence>MTKPIYAVVDLETTGHSAKRGDRIIQIAIVRVQDGEILDTYNQFVNPEQPIPAFIAQLTNIQNELVAAYETFEHYAKDVYERLRGTVFVAHNASFDLSFLQQEFERCGLERWRGEVLDTVELAKIMYPRASSYRLLELADELGIPLGNAHRADDDATATAQLLVKILKKMHTLPKQTLQYLHKHSFILKSNVSTLLYECLKEQRESHSITLYKGLALKEPHHPIRMTETKHFPLEMDEQYALLQEINPSYERRPVQLNYMTSVYDALKQKQEVALEIPNGVGKTLGYLIPSVLYAEEMKRPVVISTYTNELVDALVEKEIKKLDRLFKVPIRVAVLKGREQYISLSKFLQVLTVTNHSYDETLTILQLIVWLSETETGDLSEVNVSGGGQLLLDRIRKRTHELSSEEKPFDFHQRAVGKAQDAQLVVTNHSLLLANHSYPFIHEACGLIIDEAHQMSNIAMRNVETVFRYTRWKYVIGQLIGEGEYDLLTRLTTLFERKQQPYKSKKRQLIRAYDQLVDQFDLFIRQLVQQLKPNRTSTTKHTVHLDATVIHQLSLQSLHQAMFLFLRSAQQFIEPLEHLYLVEKERAFVQEWQDWVTQYEQKMDDWIELFTVVPQSTEETFIEYDERSVPGSVVFVKKPITSAPLLRSFVHSLKEESFGIVWTSGTLRVPSYESFIPKQLGLPEDVPIETFPAPSSFYDHASIWLVEDMPQIDEVKEDEYIELVADSIVQTTYATAGNVFVLFTSQQMLQKTVHLIQDSELLEEHPIFAQGVTSGSAAKLLKLFHQTEGSLLFGTNQFWEGLDVRDESVRAVIVVRLPFSSPKDPLYRLRSEQLASENGGHPFYDYGLPEALVRFRQGFTRLMRRTEGRTSFILLDKRLETKQYGHYFIDSLPQLPIRKVNVDSIVGQLSNWYGGANDRWKK</sequence>
<evidence type="ECO:0000313" key="9">
    <source>
        <dbReference type="EMBL" id="MBF4500813.1"/>
    </source>
</evidence>
<protein>
    <recommendedName>
        <fullName evidence="6 7">3'-5' exonuclease DinG</fullName>
        <ecNumber evidence="6 7">3.1.-.-</ecNumber>
    </recommendedName>
</protein>
<feature type="domain" description="Helicase ATP-binding" evidence="8">
    <location>
        <begin position="242"/>
        <end position="511"/>
    </location>
</feature>
<comment type="caution">
    <text evidence="6">Lacks conserved residue(s) required for the propagation of feature annotation.</text>
</comment>
<dbReference type="NCBIfam" id="NF005981">
    <property type="entry name" value="PRK08074.1"/>
    <property type="match status" value="1"/>
</dbReference>
<dbReference type="Gene3D" id="3.40.50.300">
    <property type="entry name" value="P-loop containing nucleotide triphosphate hydrolases"/>
    <property type="match status" value="2"/>
</dbReference>
<keyword evidence="4 6" id="KW-0269">Exonuclease</keyword>
<evidence type="ECO:0000256" key="3">
    <source>
        <dbReference type="ARBA" id="ARBA00022801"/>
    </source>
</evidence>
<proteinExistence type="inferred from homology"/>
<dbReference type="Pfam" id="PF13307">
    <property type="entry name" value="Helicase_C_2"/>
    <property type="match status" value="1"/>
</dbReference>
<dbReference type="InterPro" id="IPR014013">
    <property type="entry name" value="Helic_SF1/SF2_ATP-bd_DinG/Rad3"/>
</dbReference>
<dbReference type="SMART" id="SM00491">
    <property type="entry name" value="HELICc2"/>
    <property type="match status" value="1"/>
</dbReference>
<evidence type="ECO:0000256" key="2">
    <source>
        <dbReference type="ARBA" id="ARBA00022741"/>
    </source>
</evidence>
<dbReference type="AlphaFoldDB" id="A0A8J7GKZ1"/>
<dbReference type="InterPro" id="IPR027417">
    <property type="entry name" value="P-loop_NTPase"/>
</dbReference>
<dbReference type="SMART" id="SM00479">
    <property type="entry name" value="EXOIII"/>
    <property type="match status" value="1"/>
</dbReference>
<evidence type="ECO:0000313" key="10">
    <source>
        <dbReference type="Proteomes" id="UP000622653"/>
    </source>
</evidence>
<accession>A0A8J7GKZ1</accession>
<name>A0A8J7GKZ1_9BACL</name>
<dbReference type="Gene3D" id="3.30.420.10">
    <property type="entry name" value="Ribonuclease H-like superfamily/Ribonuclease H"/>
    <property type="match status" value="1"/>
</dbReference>
<keyword evidence="5 6" id="KW-0067">ATP-binding</keyword>
<dbReference type="PROSITE" id="PS51193">
    <property type="entry name" value="HELICASE_ATP_BIND_2"/>
    <property type="match status" value="1"/>
</dbReference>
<dbReference type="InterPro" id="IPR036397">
    <property type="entry name" value="RNaseH_sf"/>
</dbReference>
<dbReference type="Proteomes" id="UP000622653">
    <property type="component" value="Unassembled WGS sequence"/>
</dbReference>
<dbReference type="InterPro" id="IPR006555">
    <property type="entry name" value="ATP-dep_Helicase_C"/>
</dbReference>
<dbReference type="InterPro" id="IPR012337">
    <property type="entry name" value="RNaseH-like_sf"/>
</dbReference>
<keyword evidence="9" id="KW-0347">Helicase</keyword>
<evidence type="ECO:0000256" key="4">
    <source>
        <dbReference type="ARBA" id="ARBA00022839"/>
    </source>
</evidence>
<comment type="similarity">
    <text evidence="6 7">Belongs to the helicase family. DinG subfamily. Type 2 sub-subfamily.</text>
</comment>
<dbReference type="InterPro" id="IPR045028">
    <property type="entry name" value="DinG/Rad3-like"/>
</dbReference>
<comment type="caution">
    <text evidence="9">The sequence shown here is derived from an EMBL/GenBank/DDBJ whole genome shotgun (WGS) entry which is preliminary data.</text>
</comment>
<dbReference type="InterPro" id="IPR013520">
    <property type="entry name" value="Ribonucl_H"/>
</dbReference>
<dbReference type="InterPro" id="IPR006054">
    <property type="entry name" value="DnaQ"/>
</dbReference>
<dbReference type="RefSeq" id="WP_194562231.1">
    <property type="nucleotide sequence ID" value="NZ_JADKPV010000001.1"/>
</dbReference>
<dbReference type="EC" id="3.1.-.-" evidence="6 7"/>
<dbReference type="GO" id="GO:0003677">
    <property type="term" value="F:DNA binding"/>
    <property type="evidence" value="ECO:0007669"/>
    <property type="project" value="InterPro"/>
</dbReference>
<dbReference type="GO" id="GO:0003887">
    <property type="term" value="F:DNA-directed DNA polymerase activity"/>
    <property type="evidence" value="ECO:0007669"/>
    <property type="project" value="InterPro"/>
</dbReference>
<keyword evidence="3 6" id="KW-0378">Hydrolase</keyword>
<reference evidence="9" key="1">
    <citation type="submission" date="2020-11" db="EMBL/GenBank/DDBJ databases">
        <title>Multidrug resistant novel bacterium Savagea serpentis sp. nov., isolated from the scats of a vine snake (Ahaetulla nasuta).</title>
        <authorList>
            <person name="Venkata Ramana V."/>
            <person name="Vikas Patil S."/>
            <person name="Yogita Lugani V."/>
        </authorList>
    </citation>
    <scope>NUCLEOTIDE SEQUENCE</scope>
    <source>
        <strain evidence="9">SN6</strain>
    </source>
</reference>
<gene>
    <name evidence="6 7 9" type="primary">dinG</name>
    <name evidence="9" type="ORF">IRY55_05490</name>
</gene>